<dbReference type="Proteomes" id="UP001595818">
    <property type="component" value="Unassembled WGS sequence"/>
</dbReference>
<evidence type="ECO:0000313" key="3">
    <source>
        <dbReference type="Proteomes" id="UP001595818"/>
    </source>
</evidence>
<name>A0ABV9T6S6_9BACT</name>
<sequence>MSHPFEQVAKRFVKPSGKRTQAGAGAVVLQVGSIAAGCVMAAPAERATLRACKWNDERNETGRIGSTSVQRQKGYPCLDTPGREC</sequence>
<feature type="region of interest" description="Disordered" evidence="1">
    <location>
        <begin position="63"/>
        <end position="85"/>
    </location>
</feature>
<dbReference type="RefSeq" id="WP_377067786.1">
    <property type="nucleotide sequence ID" value="NZ_JBHSJJ010000016.1"/>
</dbReference>
<accession>A0ABV9T6S6</accession>
<protein>
    <submittedName>
        <fullName evidence="2">Uncharacterized protein</fullName>
    </submittedName>
</protein>
<proteinExistence type="predicted"/>
<reference evidence="3" key="1">
    <citation type="journal article" date="2019" name="Int. J. Syst. Evol. Microbiol.">
        <title>The Global Catalogue of Microorganisms (GCM) 10K type strain sequencing project: providing services to taxonomists for standard genome sequencing and annotation.</title>
        <authorList>
            <consortium name="The Broad Institute Genomics Platform"/>
            <consortium name="The Broad Institute Genome Sequencing Center for Infectious Disease"/>
            <person name="Wu L."/>
            <person name="Ma J."/>
        </authorList>
    </citation>
    <scope>NUCLEOTIDE SEQUENCE [LARGE SCALE GENOMIC DNA]</scope>
    <source>
        <strain evidence="3">CGMCC 4.7466</strain>
    </source>
</reference>
<evidence type="ECO:0000313" key="2">
    <source>
        <dbReference type="EMBL" id="MFC4874181.1"/>
    </source>
</evidence>
<gene>
    <name evidence="2" type="ORF">ACFPFU_20925</name>
</gene>
<keyword evidence="3" id="KW-1185">Reference proteome</keyword>
<organism evidence="2 3">
    <name type="scientific">Negadavirga shengliensis</name>
    <dbReference type="NCBI Taxonomy" id="1389218"/>
    <lineage>
        <taxon>Bacteria</taxon>
        <taxon>Pseudomonadati</taxon>
        <taxon>Bacteroidota</taxon>
        <taxon>Cytophagia</taxon>
        <taxon>Cytophagales</taxon>
        <taxon>Cyclobacteriaceae</taxon>
        <taxon>Negadavirga</taxon>
    </lineage>
</organism>
<dbReference type="EMBL" id="JBHSJJ010000016">
    <property type="protein sequence ID" value="MFC4874181.1"/>
    <property type="molecule type" value="Genomic_DNA"/>
</dbReference>
<evidence type="ECO:0000256" key="1">
    <source>
        <dbReference type="SAM" id="MobiDB-lite"/>
    </source>
</evidence>
<comment type="caution">
    <text evidence="2">The sequence shown here is derived from an EMBL/GenBank/DDBJ whole genome shotgun (WGS) entry which is preliminary data.</text>
</comment>